<reference evidence="7 8" key="1">
    <citation type="submission" date="2019-02" db="EMBL/GenBank/DDBJ databases">
        <title>Deep-cultivation of Planctomycetes and their phenomic and genomic characterization uncovers novel biology.</title>
        <authorList>
            <person name="Wiegand S."/>
            <person name="Jogler M."/>
            <person name="Boedeker C."/>
            <person name="Pinto D."/>
            <person name="Vollmers J."/>
            <person name="Rivas-Marin E."/>
            <person name="Kohn T."/>
            <person name="Peeters S.H."/>
            <person name="Heuer A."/>
            <person name="Rast P."/>
            <person name="Oberbeckmann S."/>
            <person name="Bunk B."/>
            <person name="Jeske O."/>
            <person name="Meyerdierks A."/>
            <person name="Storesund J.E."/>
            <person name="Kallscheuer N."/>
            <person name="Luecker S."/>
            <person name="Lage O.M."/>
            <person name="Pohl T."/>
            <person name="Merkel B.J."/>
            <person name="Hornburger P."/>
            <person name="Mueller R.-W."/>
            <person name="Bruemmer F."/>
            <person name="Labrenz M."/>
            <person name="Spormann A.M."/>
            <person name="Op den Camp H."/>
            <person name="Overmann J."/>
            <person name="Amann R."/>
            <person name="Jetten M.S.M."/>
            <person name="Mascher T."/>
            <person name="Medema M.H."/>
            <person name="Devos D.P."/>
            <person name="Kaster A.-K."/>
            <person name="Ovreas L."/>
            <person name="Rohde M."/>
            <person name="Galperin M.Y."/>
            <person name="Jogler C."/>
        </authorList>
    </citation>
    <scope>NUCLEOTIDE SEQUENCE [LARGE SCALE GENOMIC DNA]</scope>
    <source>
        <strain evidence="7 8">HG15A2</strain>
    </source>
</reference>
<accession>A0A517MVS9</accession>
<comment type="function">
    <text evidence="6">Specifically methylates the N4 position of cytidine in position 1402 (C1402) of 16S rRNA.</text>
</comment>
<dbReference type="GO" id="GO:0070475">
    <property type="term" value="P:rRNA base methylation"/>
    <property type="evidence" value="ECO:0007669"/>
    <property type="project" value="UniProtKB-UniRule"/>
</dbReference>
<dbReference type="NCBIfam" id="TIGR00006">
    <property type="entry name" value="16S rRNA (cytosine(1402)-N(4))-methyltransferase RsmH"/>
    <property type="match status" value="1"/>
</dbReference>
<keyword evidence="5 6" id="KW-0949">S-adenosyl-L-methionine</keyword>
<evidence type="ECO:0000256" key="3">
    <source>
        <dbReference type="ARBA" id="ARBA00022603"/>
    </source>
</evidence>
<dbReference type="HAMAP" id="MF_01007">
    <property type="entry name" value="16SrRNA_methyltr_H"/>
    <property type="match status" value="1"/>
</dbReference>
<dbReference type="SUPFAM" id="SSF81799">
    <property type="entry name" value="Putative methyltransferase TM0872, insert domain"/>
    <property type="match status" value="1"/>
</dbReference>
<evidence type="ECO:0000256" key="2">
    <source>
        <dbReference type="ARBA" id="ARBA00022552"/>
    </source>
</evidence>
<feature type="binding site" evidence="6">
    <location>
        <position position="84"/>
    </location>
    <ligand>
        <name>S-adenosyl-L-methionine</name>
        <dbReference type="ChEBI" id="CHEBI:59789"/>
    </ligand>
</feature>
<evidence type="ECO:0000313" key="8">
    <source>
        <dbReference type="Proteomes" id="UP000319852"/>
    </source>
</evidence>
<protein>
    <recommendedName>
        <fullName evidence="6">Ribosomal RNA small subunit methyltransferase H</fullName>
        <ecNumber evidence="6">2.1.1.199</ecNumber>
    </recommendedName>
    <alternativeName>
        <fullName evidence="6">16S rRNA m(4)C1402 methyltransferase</fullName>
    </alternativeName>
    <alternativeName>
        <fullName evidence="6">rRNA (cytosine-N(4)-)-methyltransferase RsmH</fullName>
    </alternativeName>
</protein>
<feature type="binding site" evidence="6">
    <location>
        <position position="105"/>
    </location>
    <ligand>
        <name>S-adenosyl-L-methionine</name>
        <dbReference type="ChEBI" id="CHEBI:59789"/>
    </ligand>
</feature>
<dbReference type="InterPro" id="IPR002903">
    <property type="entry name" value="RsmH"/>
</dbReference>
<dbReference type="KEGG" id="amob:HG15A2_22700"/>
<dbReference type="Proteomes" id="UP000319852">
    <property type="component" value="Chromosome"/>
</dbReference>
<dbReference type="AlphaFoldDB" id="A0A517MVS9"/>
<gene>
    <name evidence="6 7" type="primary">rsmH</name>
    <name evidence="7" type="ORF">HG15A2_22700</name>
</gene>
<keyword evidence="3 6" id="KW-0489">Methyltransferase</keyword>
<dbReference type="OrthoDB" id="9806637at2"/>
<keyword evidence="4 6" id="KW-0808">Transferase</keyword>
<feature type="binding site" evidence="6">
    <location>
        <position position="112"/>
    </location>
    <ligand>
        <name>S-adenosyl-L-methionine</name>
        <dbReference type="ChEBI" id="CHEBI:59789"/>
    </ligand>
</feature>
<dbReference type="EC" id="2.1.1.199" evidence="6"/>
<dbReference type="InterPro" id="IPR029063">
    <property type="entry name" value="SAM-dependent_MTases_sf"/>
</dbReference>
<organism evidence="7 8">
    <name type="scientific">Adhaeretor mobilis</name>
    <dbReference type="NCBI Taxonomy" id="1930276"/>
    <lineage>
        <taxon>Bacteria</taxon>
        <taxon>Pseudomonadati</taxon>
        <taxon>Planctomycetota</taxon>
        <taxon>Planctomycetia</taxon>
        <taxon>Pirellulales</taxon>
        <taxon>Lacipirellulaceae</taxon>
        <taxon>Adhaeretor</taxon>
    </lineage>
</organism>
<dbReference type="SUPFAM" id="SSF53335">
    <property type="entry name" value="S-adenosyl-L-methionine-dependent methyltransferases"/>
    <property type="match status" value="1"/>
</dbReference>
<dbReference type="EMBL" id="CP036263">
    <property type="protein sequence ID" value="QDS98981.1"/>
    <property type="molecule type" value="Genomic_DNA"/>
</dbReference>
<feature type="binding site" evidence="6">
    <location>
        <begin position="39"/>
        <end position="41"/>
    </location>
    <ligand>
        <name>S-adenosyl-L-methionine</name>
        <dbReference type="ChEBI" id="CHEBI:59789"/>
    </ligand>
</feature>
<keyword evidence="6" id="KW-0963">Cytoplasm</keyword>
<dbReference type="GO" id="GO:0005737">
    <property type="term" value="C:cytoplasm"/>
    <property type="evidence" value="ECO:0007669"/>
    <property type="project" value="UniProtKB-SubCell"/>
</dbReference>
<dbReference type="Gene3D" id="3.40.50.150">
    <property type="entry name" value="Vaccinia Virus protein VP39"/>
    <property type="match status" value="1"/>
</dbReference>
<evidence type="ECO:0000256" key="5">
    <source>
        <dbReference type="ARBA" id="ARBA00022691"/>
    </source>
</evidence>
<comment type="subcellular location">
    <subcellularLocation>
        <location evidence="6">Cytoplasm</location>
    </subcellularLocation>
</comment>
<name>A0A517MVS9_9BACT</name>
<keyword evidence="8" id="KW-1185">Reference proteome</keyword>
<evidence type="ECO:0000256" key="6">
    <source>
        <dbReference type="HAMAP-Rule" id="MF_01007"/>
    </source>
</evidence>
<evidence type="ECO:0000256" key="4">
    <source>
        <dbReference type="ARBA" id="ARBA00022679"/>
    </source>
</evidence>
<dbReference type="InterPro" id="IPR023397">
    <property type="entry name" value="SAM-dep_MeTrfase_MraW_recog"/>
</dbReference>
<comment type="catalytic activity">
    <reaction evidence="6">
        <text>cytidine(1402) in 16S rRNA + S-adenosyl-L-methionine = N(4)-methylcytidine(1402) in 16S rRNA + S-adenosyl-L-homocysteine + H(+)</text>
        <dbReference type="Rhea" id="RHEA:42928"/>
        <dbReference type="Rhea" id="RHEA-COMP:10286"/>
        <dbReference type="Rhea" id="RHEA-COMP:10287"/>
        <dbReference type="ChEBI" id="CHEBI:15378"/>
        <dbReference type="ChEBI" id="CHEBI:57856"/>
        <dbReference type="ChEBI" id="CHEBI:59789"/>
        <dbReference type="ChEBI" id="CHEBI:74506"/>
        <dbReference type="ChEBI" id="CHEBI:82748"/>
        <dbReference type="EC" id="2.1.1.199"/>
    </reaction>
</comment>
<keyword evidence="2 6" id="KW-0698">rRNA processing</keyword>
<dbReference type="PANTHER" id="PTHR11265">
    <property type="entry name" value="S-ADENOSYL-METHYLTRANSFERASE MRAW"/>
    <property type="match status" value="1"/>
</dbReference>
<sequence>MLKWMTNETCHIPVLTQEVLEGLAPEPGKFFIDGTFGGGGHTLLLAKAVMPGGRIIALDRDPEVFTRKPEELASLPVDFAVGNYCDLPDYLHQKQITGVDGILLDLGLSGDQLADSQRGFSFQSDGPLDLRFNTEEGEPAWKLLARLKEEPLANLIYEYGEERFSRRIAKQIVQRREESPIRTTGELADLVRRCIPGKVKSRIDPATRTFQALRIAVNQELEALRIALRDLPDCLNKGGRMVIISFHSLEDRMVKWAFRDDERLHVITRRPLEATDQELAANPRARSAKLRIAERTE</sequence>
<dbReference type="PIRSF" id="PIRSF004486">
    <property type="entry name" value="MraW"/>
    <property type="match status" value="1"/>
</dbReference>
<evidence type="ECO:0000313" key="7">
    <source>
        <dbReference type="EMBL" id="QDS98981.1"/>
    </source>
</evidence>
<evidence type="ECO:0000256" key="1">
    <source>
        <dbReference type="ARBA" id="ARBA00010396"/>
    </source>
</evidence>
<dbReference type="Pfam" id="PF01795">
    <property type="entry name" value="Methyltransf_5"/>
    <property type="match status" value="1"/>
</dbReference>
<dbReference type="GO" id="GO:0071424">
    <property type="term" value="F:rRNA (cytosine-N4-)-methyltransferase activity"/>
    <property type="evidence" value="ECO:0007669"/>
    <property type="project" value="UniProtKB-UniRule"/>
</dbReference>
<feature type="binding site" evidence="6">
    <location>
        <position position="59"/>
    </location>
    <ligand>
        <name>S-adenosyl-L-methionine</name>
        <dbReference type="ChEBI" id="CHEBI:59789"/>
    </ligand>
</feature>
<proteinExistence type="inferred from homology"/>
<comment type="similarity">
    <text evidence="1 6">Belongs to the methyltransferase superfamily. RsmH family.</text>
</comment>
<dbReference type="Gene3D" id="1.10.150.170">
    <property type="entry name" value="Putative methyltransferase TM0872, insert domain"/>
    <property type="match status" value="1"/>
</dbReference>
<dbReference type="PANTHER" id="PTHR11265:SF0">
    <property type="entry name" value="12S RRNA N4-METHYLCYTIDINE METHYLTRANSFERASE"/>
    <property type="match status" value="1"/>
</dbReference>